<dbReference type="OrthoDB" id="5450701at2"/>
<gene>
    <name evidence="1" type="ORF">DesU5LDRAFT_2325</name>
</gene>
<organism evidence="1">
    <name type="scientific">Desulfovibrio sp. U5L</name>
    <dbReference type="NCBI Taxonomy" id="596152"/>
    <lineage>
        <taxon>Bacteria</taxon>
        <taxon>Pseudomonadati</taxon>
        <taxon>Thermodesulfobacteriota</taxon>
        <taxon>Desulfovibrionia</taxon>
        <taxon>Desulfovibrionales</taxon>
        <taxon>Desulfovibrionaceae</taxon>
        <taxon>Desulfovibrio</taxon>
    </lineage>
</organism>
<proteinExistence type="predicted"/>
<protein>
    <submittedName>
        <fullName evidence="1">Uncharacterized protein</fullName>
    </submittedName>
</protein>
<dbReference type="eggNOG" id="ENOG50330U5">
    <property type="taxonomic scope" value="Bacteria"/>
</dbReference>
<evidence type="ECO:0000313" key="1">
    <source>
        <dbReference type="EMBL" id="EIG53991.1"/>
    </source>
</evidence>
<dbReference type="HOGENOM" id="CLU_923563_0_0_7"/>
<dbReference type="EMBL" id="JH600068">
    <property type="protein sequence ID" value="EIG53991.1"/>
    <property type="molecule type" value="Genomic_DNA"/>
</dbReference>
<sequence>MDSPAHNTLVTAVADILAAGLPQDEAVAHFIRSTHGDLSPAALAALLADPDDPQAASLIELLLFPGEAVALALEPALAAARPDAAGAALLAGELAGRVTRAVAVLPDGSRLTVPLSPQDVRRFVDRLAPTRTLPGETAALLAARFDPDEARRLAVAARQTGPDWTPGAASFFRSLAERLSDGAPNASGILRYALRFLAGLPAGALPLPALVARRGQLSAQLRRARLQEEALAKSNFETLLLTGARLPYLHAPDIRRELGFADAAILAVTGRPAPDTLGSCLDLGTFSDMDGMLAALGDPEK</sequence>
<name>I2Q2I5_9BACT</name>
<dbReference type="AlphaFoldDB" id="I2Q2I5"/>
<dbReference type="STRING" id="596152.DesU5LDRAFT_2325"/>
<accession>I2Q2I5</accession>
<reference evidence="1" key="1">
    <citation type="submission" date="2011-11" db="EMBL/GenBank/DDBJ databases">
        <title>Improved High-Quality Draft sequence of Desulfovibrio sp. U5L.</title>
        <authorList>
            <consortium name="US DOE Joint Genome Institute"/>
            <person name="Lucas S."/>
            <person name="Han J."/>
            <person name="Lapidus A."/>
            <person name="Cheng J.-F."/>
            <person name="Goodwin L."/>
            <person name="Pitluck S."/>
            <person name="Peters L."/>
            <person name="Ovchinnikova G."/>
            <person name="Held B."/>
            <person name="Detter J.C."/>
            <person name="Han C."/>
            <person name="Tapia R."/>
            <person name="Land M."/>
            <person name="Hauser L."/>
            <person name="Kyrpides N."/>
            <person name="Ivanova N."/>
            <person name="Pagani I."/>
            <person name="Gabster J."/>
            <person name="Walker C."/>
            <person name="Stolyar S."/>
            <person name="Stahl D."/>
            <person name="Arkin A."/>
            <person name="Dehal P."/>
            <person name="Hazen T."/>
            <person name="Woyke T."/>
        </authorList>
    </citation>
    <scope>NUCLEOTIDE SEQUENCE [LARGE SCALE GENOMIC DNA]</scope>
    <source>
        <strain evidence="1">U5L</strain>
    </source>
</reference>